<reference evidence="3" key="1">
    <citation type="submission" date="2020-11" db="EMBL/GenBank/DDBJ databases">
        <authorList>
            <person name="Tran Van P."/>
        </authorList>
    </citation>
    <scope>NUCLEOTIDE SEQUENCE</scope>
</reference>
<proteinExistence type="predicted"/>
<dbReference type="InterPro" id="IPR057357">
    <property type="entry name" value="Znf-C2H2_ZFAND2A/B"/>
</dbReference>
<dbReference type="PANTHER" id="PTHR14677:SF20">
    <property type="entry name" value="ZINC FINGER AN1-TYPE CONTAINING 2A-RELATED"/>
    <property type="match status" value="1"/>
</dbReference>
<dbReference type="Pfam" id="PF25403">
    <property type="entry name" value="zf-C2H2_ZFAND2"/>
    <property type="match status" value="1"/>
</dbReference>
<accession>A0A7R9ENY8</accession>
<feature type="compositionally biased region" description="Polar residues" evidence="1">
    <location>
        <begin position="985"/>
        <end position="1008"/>
    </location>
</feature>
<feature type="region of interest" description="Disordered" evidence="1">
    <location>
        <begin position="35"/>
        <end position="54"/>
    </location>
</feature>
<sequence>MRNKERCWEVANTKPWGIGIPVRLKDPEVYWGNPDNSEGSSFQPNNGKDEGKETGRIGEPCNCRSLFLETRRVGLGLVRALCVKMEIGRLYCSPLVPLGQWIFLEATSRRGLKAKSDAVLTGLNYWCKKVKLSLAPAKTTYVLLKRNPRVNIDGQTIRRSKDTRYLGVVMDEKRDFMTHVENAYGKALRAMNKIINIGQGRFKQSMRLIRLYHQAMLVSIVGYGAGALSGAYKTVATDALCVALGIWPLNLEVRRRAALYWIRKGDMEKVANLTRAGITTGLQAAIFTRRLMDTGICDYGREVTPEHVVLECIETFEDRMNLQIPLQGASPGGVEGGGGCTPPLGLSPIWGPLDPERGETPSEAGYRRCNIPGAYQLEGIEIWESRPLLETEGGSTYFYKNLNKQRKVLLRVNCVAILGNASKEHMVYSCHNCPSACQKDVQVPLCPLCNSPVLVGPGEQPDLVVGEHIDQDCQAIAAIDRRKIIGDGCGKNLFTDISSILYSADSCLPQVCQPKITSNETIILKTSNLPYQDKGQNNVCIPVSTTPHLQEHTKCHSDSRLIVQDILETAIKSMLDNITEAPFCDANAVPVQRNSKVCSTNVCSPQNIEENIKSQQPVPEVVSEVGSEALPNCSLGPFELPNNVKSKKDSEKSNNITKENEIDSSVLGRQKIEGQGIFNLVCHVNLANEDNMLLSVEENTGSVLRPVKEIKFDIDKTETKPVDMVNDALFDDISLDSMIGVSNSLDSTKNSSVSNKVDPIQGAAVANKVCESRVTNIATMNVKRTDIVNGPLVIKVCADSSSVMINVSSTDADLSCEVASSNLSQGSSVVLDSCQELTTSRILMGSTIADSSCTTTPFVVHKNTKNTLKEVEGSSQSQTKQGSKSINCIEGEPKYKLEVDSSLPLKKRLKCLTHVVETTVKTDSLKSSISESLPSYPATPMISIAELELSKTLFTNNMEAMFHERRLFKTPAELKQIPVSEKESSISFSLKTEPSSTPIDNTQPSKLSDSGKHESVEADAKQVLDLRVLKDSEEEKICQRNNKVPIPFSQHLSSMNRKEEPVELSQNSYDKSWYQELKTSAPRRTTTYKSPYKNLPKRNIGIPN</sequence>
<dbReference type="GO" id="GO:0043161">
    <property type="term" value="P:proteasome-mediated ubiquitin-dependent protein catabolic process"/>
    <property type="evidence" value="ECO:0007669"/>
    <property type="project" value="TreeGrafter"/>
</dbReference>
<evidence type="ECO:0000313" key="3">
    <source>
        <dbReference type="EMBL" id="CAD7437605.1"/>
    </source>
</evidence>
<dbReference type="GO" id="GO:0005783">
    <property type="term" value="C:endoplasmic reticulum"/>
    <property type="evidence" value="ECO:0007669"/>
    <property type="project" value="TreeGrafter"/>
</dbReference>
<feature type="region of interest" description="Disordered" evidence="1">
    <location>
        <begin position="985"/>
        <end position="1018"/>
    </location>
</feature>
<feature type="domain" description="ZFAND2A/B-like C2H2 zinc finger" evidence="2">
    <location>
        <begin position="442"/>
        <end position="475"/>
    </location>
</feature>
<feature type="compositionally biased region" description="Polar residues" evidence="1">
    <location>
        <begin position="35"/>
        <end position="46"/>
    </location>
</feature>
<organism evidence="3">
    <name type="scientific">Timema bartmani</name>
    <dbReference type="NCBI Taxonomy" id="61472"/>
    <lineage>
        <taxon>Eukaryota</taxon>
        <taxon>Metazoa</taxon>
        <taxon>Ecdysozoa</taxon>
        <taxon>Arthropoda</taxon>
        <taxon>Hexapoda</taxon>
        <taxon>Insecta</taxon>
        <taxon>Pterygota</taxon>
        <taxon>Neoptera</taxon>
        <taxon>Polyneoptera</taxon>
        <taxon>Phasmatodea</taxon>
        <taxon>Timematodea</taxon>
        <taxon>Timematoidea</taxon>
        <taxon>Timematidae</taxon>
        <taxon>Timema</taxon>
    </lineage>
</organism>
<feature type="compositionally biased region" description="Basic and acidic residues" evidence="1">
    <location>
        <begin position="1009"/>
        <end position="1018"/>
    </location>
</feature>
<protein>
    <recommendedName>
        <fullName evidence="2">ZFAND2A/B-like C2H2 zinc finger domain-containing protein</fullName>
    </recommendedName>
</protein>
<dbReference type="EMBL" id="OD564292">
    <property type="protein sequence ID" value="CAD7437605.1"/>
    <property type="molecule type" value="Genomic_DNA"/>
</dbReference>
<dbReference type="AlphaFoldDB" id="A0A7R9ENY8"/>
<gene>
    <name evidence="3" type="ORF">TBIB3V08_LOCUS213</name>
</gene>
<evidence type="ECO:0000256" key="1">
    <source>
        <dbReference type="SAM" id="MobiDB-lite"/>
    </source>
</evidence>
<evidence type="ECO:0000259" key="2">
    <source>
        <dbReference type="Pfam" id="PF25403"/>
    </source>
</evidence>
<name>A0A7R9ENY8_9NEOP</name>
<dbReference type="GO" id="GO:0045047">
    <property type="term" value="P:protein targeting to ER"/>
    <property type="evidence" value="ECO:0007669"/>
    <property type="project" value="TreeGrafter"/>
</dbReference>
<dbReference type="PANTHER" id="PTHR14677">
    <property type="entry name" value="ARSENITE INDUCUBLE RNA ASSOCIATED PROTEIN AIP-1-RELATED"/>
    <property type="match status" value="1"/>
</dbReference>